<sequence length="55" mass="5541">MTKPNAMPSGPLSLQIPDAAQADALIAGFGASHPTTGTAQLHEGQVFHGTRNGGD</sequence>
<evidence type="ECO:0000313" key="3">
    <source>
        <dbReference type="Proteomes" id="UP000078599"/>
    </source>
</evidence>
<comment type="caution">
    <text evidence="2">The sequence shown here is derived from an EMBL/GenBank/DDBJ whole genome shotgun (WGS) entry which is preliminary data.</text>
</comment>
<keyword evidence="3" id="KW-1185">Reference proteome</keyword>
<evidence type="ECO:0000256" key="1">
    <source>
        <dbReference type="SAM" id="MobiDB-lite"/>
    </source>
</evidence>
<name>A0ABP1Z1J9_THIA3</name>
<accession>A0ABP1Z1J9</accession>
<protein>
    <submittedName>
        <fullName evidence="2">Uncharacterized protein</fullName>
    </submittedName>
</protein>
<gene>
    <name evidence="2" type="ORF">THICB1_100494</name>
</gene>
<proteinExistence type="predicted"/>
<reference evidence="2 3" key="1">
    <citation type="submission" date="2015-03" db="EMBL/GenBank/DDBJ databases">
        <authorList>
            <person name="Regsiter A."/>
            <person name="william w."/>
        </authorList>
    </citation>
    <scope>NUCLEOTIDE SEQUENCE [LARGE SCALE GENOMIC DNA]</scope>
    <source>
        <strain evidence="2 3">CB1</strain>
    </source>
</reference>
<organism evidence="2 3">
    <name type="scientific">Thiomonas arsenitoxydans (strain DSM 22701 / CIP 110005 / 3As)</name>
    <dbReference type="NCBI Taxonomy" id="426114"/>
    <lineage>
        <taxon>Bacteria</taxon>
        <taxon>Pseudomonadati</taxon>
        <taxon>Pseudomonadota</taxon>
        <taxon>Betaproteobacteria</taxon>
        <taxon>Burkholderiales</taxon>
        <taxon>Thiomonas</taxon>
    </lineage>
</organism>
<dbReference type="Proteomes" id="UP000078599">
    <property type="component" value="Unassembled WGS sequence"/>
</dbReference>
<feature type="region of interest" description="Disordered" evidence="1">
    <location>
        <begin position="30"/>
        <end position="55"/>
    </location>
</feature>
<evidence type="ECO:0000313" key="2">
    <source>
        <dbReference type="EMBL" id="CQR27152.1"/>
    </source>
</evidence>
<dbReference type="EMBL" id="CTRI01000002">
    <property type="protein sequence ID" value="CQR27152.1"/>
    <property type="molecule type" value="Genomic_DNA"/>
</dbReference>